<evidence type="ECO:0000313" key="2">
    <source>
        <dbReference type="EMBL" id="MFC4248035.1"/>
    </source>
</evidence>
<dbReference type="InterPro" id="IPR023214">
    <property type="entry name" value="HAD_sf"/>
</dbReference>
<dbReference type="InterPro" id="IPR041492">
    <property type="entry name" value="HAD_2"/>
</dbReference>
<dbReference type="SFLD" id="SFLDS00003">
    <property type="entry name" value="Haloacid_Dehalogenase"/>
    <property type="match status" value="1"/>
</dbReference>
<dbReference type="SFLD" id="SFLDG01129">
    <property type="entry name" value="C1.5:_HAD__Beta-PGM__Phosphata"/>
    <property type="match status" value="1"/>
</dbReference>
<name>A0ABD5P161_9EURY</name>
<dbReference type="AlphaFoldDB" id="A0ABD5P161"/>
<dbReference type="EC" id="3.-.-.-" evidence="2"/>
<dbReference type="Proteomes" id="UP001595821">
    <property type="component" value="Unassembled WGS sequence"/>
</dbReference>
<reference evidence="2 3" key="1">
    <citation type="journal article" date="2014" name="Int. J. Syst. Evol. Microbiol.">
        <title>Complete genome sequence of Corynebacterium casei LMG S-19264T (=DSM 44701T), isolated from a smear-ripened cheese.</title>
        <authorList>
            <consortium name="US DOE Joint Genome Institute (JGI-PGF)"/>
            <person name="Walter F."/>
            <person name="Albersmeier A."/>
            <person name="Kalinowski J."/>
            <person name="Ruckert C."/>
        </authorList>
    </citation>
    <scope>NUCLEOTIDE SEQUENCE [LARGE SCALE GENOMIC DNA]</scope>
    <source>
        <strain evidence="2 3">IBRC-M 10912</strain>
    </source>
</reference>
<sequence>MTDYDTVLFDNDGVLVEPPAYETQSEATRTAFREVGVEAADRRHIDDVVEGVTADRLHEICAAYDFEVETFWDAREHHDEQSQLAAFRTGARTCYEDVAAITDVTCNRGVVSNNHHSTLEFLLDFFDPLPTFDTYYGREKTVQSLELKKPNPYYLERALTDLDAKSALYVGDSESDVIAAHRAGMDSVFVRRSHCRDVDLSVAPTYEAESLHEVAAITNE</sequence>
<dbReference type="NCBIfam" id="TIGR01549">
    <property type="entry name" value="HAD-SF-IA-v1"/>
    <property type="match status" value="1"/>
</dbReference>
<accession>A0ABD5P161</accession>
<evidence type="ECO:0000256" key="1">
    <source>
        <dbReference type="ARBA" id="ARBA00007958"/>
    </source>
</evidence>
<dbReference type="InterPro" id="IPR036412">
    <property type="entry name" value="HAD-like_sf"/>
</dbReference>
<dbReference type="InterPro" id="IPR023198">
    <property type="entry name" value="PGP-like_dom2"/>
</dbReference>
<dbReference type="RefSeq" id="WP_246975340.1">
    <property type="nucleotide sequence ID" value="NZ_CP095398.1"/>
</dbReference>
<dbReference type="GeneID" id="71856285"/>
<dbReference type="CDD" id="cd01427">
    <property type="entry name" value="HAD_like"/>
    <property type="match status" value="1"/>
</dbReference>
<proteinExistence type="inferred from homology"/>
<dbReference type="PANTHER" id="PTHR43434:SF1">
    <property type="entry name" value="PHOSPHOGLYCOLATE PHOSPHATASE"/>
    <property type="match status" value="1"/>
</dbReference>
<dbReference type="Gene3D" id="1.10.150.240">
    <property type="entry name" value="Putative phosphatase, domain 2"/>
    <property type="match status" value="1"/>
</dbReference>
<comment type="similarity">
    <text evidence="1">Belongs to the HAD-like hydrolase superfamily.</text>
</comment>
<dbReference type="Gene3D" id="3.40.50.1000">
    <property type="entry name" value="HAD superfamily/HAD-like"/>
    <property type="match status" value="1"/>
</dbReference>
<evidence type="ECO:0000313" key="3">
    <source>
        <dbReference type="Proteomes" id="UP001595821"/>
    </source>
</evidence>
<dbReference type="EMBL" id="JBHSDJ010000112">
    <property type="protein sequence ID" value="MFC4248035.1"/>
    <property type="molecule type" value="Genomic_DNA"/>
</dbReference>
<dbReference type="Pfam" id="PF13419">
    <property type="entry name" value="HAD_2"/>
    <property type="match status" value="1"/>
</dbReference>
<dbReference type="PANTHER" id="PTHR43434">
    <property type="entry name" value="PHOSPHOGLYCOLATE PHOSPHATASE"/>
    <property type="match status" value="1"/>
</dbReference>
<dbReference type="InterPro" id="IPR050155">
    <property type="entry name" value="HAD-like_hydrolase_sf"/>
</dbReference>
<protein>
    <submittedName>
        <fullName evidence="2">HAD family hydrolase</fullName>
        <ecNumber evidence="2">3.-.-.-</ecNumber>
    </submittedName>
</protein>
<dbReference type="GO" id="GO:0016787">
    <property type="term" value="F:hydrolase activity"/>
    <property type="evidence" value="ECO:0007669"/>
    <property type="project" value="UniProtKB-KW"/>
</dbReference>
<dbReference type="SUPFAM" id="SSF56784">
    <property type="entry name" value="HAD-like"/>
    <property type="match status" value="1"/>
</dbReference>
<dbReference type="InterPro" id="IPR006439">
    <property type="entry name" value="HAD-SF_hydro_IA"/>
</dbReference>
<organism evidence="2 3">
    <name type="scientific">Natribaculum luteum</name>
    <dbReference type="NCBI Taxonomy" id="1586232"/>
    <lineage>
        <taxon>Archaea</taxon>
        <taxon>Methanobacteriati</taxon>
        <taxon>Methanobacteriota</taxon>
        <taxon>Stenosarchaea group</taxon>
        <taxon>Halobacteria</taxon>
        <taxon>Halobacteriales</taxon>
        <taxon>Natrialbaceae</taxon>
        <taxon>Natribaculum</taxon>
    </lineage>
</organism>
<comment type="caution">
    <text evidence="2">The sequence shown here is derived from an EMBL/GenBank/DDBJ whole genome shotgun (WGS) entry which is preliminary data.</text>
</comment>
<keyword evidence="2" id="KW-0378">Hydrolase</keyword>
<gene>
    <name evidence="2" type="ORF">ACFOZ7_13970</name>
</gene>